<protein>
    <recommendedName>
        <fullName evidence="5">Family 88 glycosyl hydrolase</fullName>
    </recommendedName>
</protein>
<feature type="signal peptide" evidence="2">
    <location>
        <begin position="1"/>
        <end position="27"/>
    </location>
</feature>
<dbReference type="InterPro" id="IPR012341">
    <property type="entry name" value="6hp_glycosidase-like_sf"/>
</dbReference>
<evidence type="ECO:0008006" key="5">
    <source>
        <dbReference type="Google" id="ProtNLM"/>
    </source>
</evidence>
<keyword evidence="2" id="KW-0732">Signal</keyword>
<keyword evidence="4" id="KW-1185">Reference proteome</keyword>
<dbReference type="Proteomes" id="UP000239907">
    <property type="component" value="Unassembled WGS sequence"/>
</dbReference>
<dbReference type="OrthoDB" id="258246at2"/>
<evidence type="ECO:0000313" key="3">
    <source>
        <dbReference type="EMBL" id="PQJ28222.1"/>
    </source>
</evidence>
<dbReference type="InterPro" id="IPR010905">
    <property type="entry name" value="Glyco_hydro_88"/>
</dbReference>
<dbReference type="EMBL" id="MQWA01000001">
    <property type="protein sequence ID" value="PQJ28222.1"/>
    <property type="molecule type" value="Genomic_DNA"/>
</dbReference>
<dbReference type="GO" id="GO:0016787">
    <property type="term" value="F:hydrolase activity"/>
    <property type="evidence" value="ECO:0007669"/>
    <property type="project" value="UniProtKB-KW"/>
</dbReference>
<dbReference type="SUPFAM" id="SSF48208">
    <property type="entry name" value="Six-hairpin glycosidases"/>
    <property type="match status" value="1"/>
</dbReference>
<dbReference type="InterPro" id="IPR052043">
    <property type="entry name" value="PolySaccharide_Degr_Enz"/>
</dbReference>
<evidence type="ECO:0000256" key="1">
    <source>
        <dbReference type="ARBA" id="ARBA00022801"/>
    </source>
</evidence>
<gene>
    <name evidence="3" type="ORF">BSZ32_06690</name>
</gene>
<dbReference type="AlphaFoldDB" id="A0A2S7U1L8"/>
<comment type="caution">
    <text evidence="3">The sequence shown here is derived from an EMBL/GenBank/DDBJ whole genome shotgun (WGS) entry which is preliminary data.</text>
</comment>
<evidence type="ECO:0000313" key="4">
    <source>
        <dbReference type="Proteomes" id="UP000239907"/>
    </source>
</evidence>
<proteinExistence type="predicted"/>
<dbReference type="GO" id="GO:0005975">
    <property type="term" value="P:carbohydrate metabolic process"/>
    <property type="evidence" value="ECO:0007669"/>
    <property type="project" value="InterPro"/>
</dbReference>
<dbReference type="PANTHER" id="PTHR33886:SF8">
    <property type="entry name" value="UNSATURATED RHAMNOGALACTURONAN HYDROLASE (EUROFUNG)"/>
    <property type="match status" value="1"/>
</dbReference>
<feature type="chain" id="PRO_5015430712" description="Family 88 glycosyl hydrolase" evidence="2">
    <location>
        <begin position="28"/>
        <end position="416"/>
    </location>
</feature>
<dbReference type="PANTHER" id="PTHR33886">
    <property type="entry name" value="UNSATURATED RHAMNOGALACTURONAN HYDROLASE (EUROFUNG)"/>
    <property type="match status" value="1"/>
</dbReference>
<accession>A0A2S7U1L8</accession>
<organism evidence="3 4">
    <name type="scientific">Rubritalea profundi</name>
    <dbReference type="NCBI Taxonomy" id="1658618"/>
    <lineage>
        <taxon>Bacteria</taxon>
        <taxon>Pseudomonadati</taxon>
        <taxon>Verrucomicrobiota</taxon>
        <taxon>Verrucomicrobiia</taxon>
        <taxon>Verrucomicrobiales</taxon>
        <taxon>Rubritaleaceae</taxon>
        <taxon>Rubritalea</taxon>
    </lineage>
</organism>
<keyword evidence="1" id="KW-0378">Hydrolase</keyword>
<dbReference type="RefSeq" id="WP_105042726.1">
    <property type="nucleotide sequence ID" value="NZ_MQWA01000001.1"/>
</dbReference>
<dbReference type="InterPro" id="IPR008928">
    <property type="entry name" value="6-hairpin_glycosidase_sf"/>
</dbReference>
<dbReference type="Gene3D" id="1.50.10.10">
    <property type="match status" value="1"/>
</dbReference>
<dbReference type="Pfam" id="PF07470">
    <property type="entry name" value="Glyco_hydro_88"/>
    <property type="match status" value="1"/>
</dbReference>
<name>A0A2S7U1L8_9BACT</name>
<evidence type="ECO:0000256" key="2">
    <source>
        <dbReference type="SAM" id="SignalP"/>
    </source>
</evidence>
<sequence length="416" mass="47416">MKKRTLHRPAAIVAAITLCGLASYASAEQKPSPESVKAITQKVADWQIKTFDQHDQHRALSSKHKDQVEKTGKLPKKYHDLQWQMGALYTGMDQWRRIADKPGKYKAFLKGIGDRNDWKLHKRPYHADDHTVGQFYLSLYQDIENAAMLSPTQQHFDWILANRKTGSLEWCGHKKPYTTDCHSRWGWCDALFMAPPVWARLAKITGDQKYLTFMDEEYHASYDLLWDKEDNFFWRDSSFFPKRETNGKKLYWARGNGWVFGGLALMIPDLPKDWKGRPFYIELYQQMAESLKKSQRADGTWSMGLLGGTEGYPLKETSGTSFFTFGLAWGINNGLLDRKVYEPIVLKGWNALTGCVTKDGLLGYVQPVGAAPGDSYPDKTEVYGIGAFLAAGTEVYKLVGGKTQKTHDDRSKDRSK</sequence>
<reference evidence="3 4" key="1">
    <citation type="submission" date="2016-12" db="EMBL/GenBank/DDBJ databases">
        <title>Study of bacterial adaptation to deep sea.</title>
        <authorList>
            <person name="Song J."/>
            <person name="Yoshizawa S."/>
            <person name="Kogure K."/>
        </authorList>
    </citation>
    <scope>NUCLEOTIDE SEQUENCE [LARGE SCALE GENOMIC DNA]</scope>
    <source>
        <strain evidence="3 4">SAORIC-165</strain>
    </source>
</reference>